<reference evidence="4" key="1">
    <citation type="submission" date="2009-09" db="EMBL/GenBank/DDBJ databases">
        <title>The complete genome of Nakamurella multipartita DSM 44233.</title>
        <authorList>
            <consortium name="US DOE Joint Genome Institute (JGI-PGF)"/>
            <person name="Lucas S."/>
            <person name="Copeland A."/>
            <person name="Lapidus A."/>
            <person name="Glavina del Rio T."/>
            <person name="Dalin E."/>
            <person name="Tice H."/>
            <person name="Bruce D."/>
            <person name="Goodwin L."/>
            <person name="Pitluck S."/>
            <person name="Kyrpides N."/>
            <person name="Mavromatis K."/>
            <person name="Ivanova N."/>
            <person name="Ovchinnikova G."/>
            <person name="Sims D."/>
            <person name="Meincke L."/>
            <person name="Brettin T."/>
            <person name="Detter J.C."/>
            <person name="Han C."/>
            <person name="Larimer F."/>
            <person name="Land M."/>
            <person name="Hauser L."/>
            <person name="Markowitz V."/>
            <person name="Cheng J.-F."/>
            <person name="Hugenholtz P."/>
            <person name="Woyke T."/>
            <person name="Wu D."/>
            <person name="Klenk H.-P."/>
            <person name="Eisen J.A."/>
        </authorList>
    </citation>
    <scope>NUCLEOTIDE SEQUENCE [LARGE SCALE GENOMIC DNA]</scope>
    <source>
        <strain evidence="4">ATCC 700099 / DSM 44233 / CIP 104796 / JCM 9543 / NBRC 105858 / Y-104</strain>
    </source>
</reference>
<feature type="compositionally biased region" description="Gly residues" evidence="1">
    <location>
        <begin position="31"/>
        <end position="42"/>
    </location>
</feature>
<reference evidence="3 4" key="2">
    <citation type="journal article" date="2010" name="Stand. Genomic Sci.">
        <title>Complete genome sequence of Nakamurella multipartita type strain (Y-104).</title>
        <authorList>
            <person name="Tice H."/>
            <person name="Mayilraj S."/>
            <person name="Sims D."/>
            <person name="Lapidus A."/>
            <person name="Nolan M."/>
            <person name="Lucas S."/>
            <person name="Glavina Del Rio T."/>
            <person name="Copeland A."/>
            <person name="Cheng J.F."/>
            <person name="Meincke L."/>
            <person name="Bruce D."/>
            <person name="Goodwin L."/>
            <person name="Pitluck S."/>
            <person name="Ivanova N."/>
            <person name="Mavromatis K."/>
            <person name="Ovchinnikova G."/>
            <person name="Pati A."/>
            <person name="Chen A."/>
            <person name="Palaniappan K."/>
            <person name="Land M."/>
            <person name="Hauser L."/>
            <person name="Chang Y.J."/>
            <person name="Jeffries C.D."/>
            <person name="Detter J.C."/>
            <person name="Brettin T."/>
            <person name="Rohde M."/>
            <person name="Goker M."/>
            <person name="Bristow J."/>
            <person name="Eisen J.A."/>
            <person name="Markowitz V."/>
            <person name="Hugenholtz P."/>
            <person name="Kyrpides N.C."/>
            <person name="Klenk H.P."/>
            <person name="Chen F."/>
        </authorList>
    </citation>
    <scope>NUCLEOTIDE SEQUENCE [LARGE SCALE GENOMIC DNA]</scope>
    <source>
        <strain evidence="4">ATCC 700099 / DSM 44233 / CIP 104796 / JCM 9543 / NBRC 105858 / Y-104</strain>
    </source>
</reference>
<feature type="transmembrane region" description="Helical" evidence="2">
    <location>
        <begin position="154"/>
        <end position="177"/>
    </location>
</feature>
<dbReference type="HOGENOM" id="CLU_1155447_0_0_11"/>
<keyword evidence="2" id="KW-1133">Transmembrane helix</keyword>
<keyword evidence="2" id="KW-0812">Transmembrane</keyword>
<feature type="transmembrane region" description="Helical" evidence="2">
    <location>
        <begin position="95"/>
        <end position="118"/>
    </location>
</feature>
<evidence type="ECO:0000256" key="1">
    <source>
        <dbReference type="SAM" id="MobiDB-lite"/>
    </source>
</evidence>
<accession>C8XEL0</accession>
<organism evidence="3 4">
    <name type="scientific">Nakamurella multipartita (strain ATCC 700099 / DSM 44233 / CIP 104796 / JCM 9543 / NBRC 105858 / Y-104)</name>
    <name type="common">Microsphaera multipartita</name>
    <dbReference type="NCBI Taxonomy" id="479431"/>
    <lineage>
        <taxon>Bacteria</taxon>
        <taxon>Bacillati</taxon>
        <taxon>Actinomycetota</taxon>
        <taxon>Actinomycetes</taxon>
        <taxon>Nakamurellales</taxon>
        <taxon>Nakamurellaceae</taxon>
        <taxon>Nakamurella</taxon>
    </lineage>
</organism>
<keyword evidence="4" id="KW-1185">Reference proteome</keyword>
<keyword evidence="2" id="KW-0472">Membrane</keyword>
<proteinExistence type="predicted"/>
<gene>
    <name evidence="3" type="ordered locus">Namu_1469</name>
</gene>
<protein>
    <submittedName>
        <fullName evidence="3">Uncharacterized protein</fullName>
    </submittedName>
</protein>
<feature type="compositionally biased region" description="Pro residues" evidence="1">
    <location>
        <begin position="60"/>
        <end position="71"/>
    </location>
</feature>
<dbReference type="eggNOG" id="ENOG50332FS">
    <property type="taxonomic scope" value="Bacteria"/>
</dbReference>
<dbReference type="Proteomes" id="UP000002218">
    <property type="component" value="Chromosome"/>
</dbReference>
<dbReference type="InParanoid" id="C8XEL0"/>
<feature type="transmembrane region" description="Helical" evidence="2">
    <location>
        <begin position="207"/>
        <end position="224"/>
    </location>
</feature>
<dbReference type="KEGG" id="nml:Namu_1469"/>
<name>C8XEL0_NAKMY</name>
<sequence>MSTPGYPQDPYASGPPQGGSYGQPPNYGQNPGYGAGQPGYGQPGYPAAGHPSGGFQQPYSGPPPQAGYGQYPPPQYAAGYPGYGQPAKTGRPGMVTAAAVLAFVWGGLGILFSIFGLLAGSILTTASTAVCNSQTYYDADTAAACSSVNSVGGWLIAITIGTIVVAALMIAGGVTALNGKNGQILVIACAVYAILAILSIILSGFGFTFLLGFVIPVLIVVFLLNTQSRAWFRSVGGRTF</sequence>
<feature type="transmembrane region" description="Helical" evidence="2">
    <location>
        <begin position="184"/>
        <end position="201"/>
    </location>
</feature>
<evidence type="ECO:0000313" key="3">
    <source>
        <dbReference type="EMBL" id="ACV77868.1"/>
    </source>
</evidence>
<dbReference type="STRING" id="479431.Namu_1469"/>
<feature type="region of interest" description="Disordered" evidence="1">
    <location>
        <begin position="1"/>
        <end position="71"/>
    </location>
</feature>
<dbReference type="RefSeq" id="WP_015746774.1">
    <property type="nucleotide sequence ID" value="NC_013235.1"/>
</dbReference>
<evidence type="ECO:0000256" key="2">
    <source>
        <dbReference type="SAM" id="Phobius"/>
    </source>
</evidence>
<dbReference type="OrthoDB" id="9980755at2"/>
<evidence type="ECO:0000313" key="4">
    <source>
        <dbReference type="Proteomes" id="UP000002218"/>
    </source>
</evidence>
<dbReference type="AlphaFoldDB" id="C8XEL0"/>
<dbReference type="EMBL" id="CP001737">
    <property type="protein sequence ID" value="ACV77868.1"/>
    <property type="molecule type" value="Genomic_DNA"/>
</dbReference>